<evidence type="ECO:0000313" key="2">
    <source>
        <dbReference type="EMBL" id="CBJ82857.1"/>
    </source>
</evidence>
<dbReference type="KEGG" id="xbo:XBJ1_3739"/>
<dbReference type="STRING" id="406818.XBJ1_3739"/>
<evidence type="ECO:0000256" key="1">
    <source>
        <dbReference type="SAM" id="MobiDB-lite"/>
    </source>
</evidence>
<gene>
    <name evidence="2" type="ordered locus">XBJ1_3739</name>
</gene>
<feature type="compositionally biased region" description="Basic residues" evidence="1">
    <location>
        <begin position="30"/>
        <end position="42"/>
    </location>
</feature>
<reference evidence="2" key="1">
    <citation type="journal article" date="2011" name="PLoS ONE">
        <title>The entomopathogenic bacterial endosymbionts xenorhabdus and photorhabdus: convergent lifestyles from divergent genomes.</title>
        <authorList>
            <person name="Chaston J.M."/>
            <person name="Suen G."/>
            <person name="Tucker S.L."/>
            <person name="Andersen A.W."/>
            <person name="Bhasin A."/>
            <person name="Bode E."/>
            <person name="Bode H.B."/>
            <person name="Brachmann A.O."/>
            <person name="Cowles C.E."/>
            <person name="Cowles K.N."/>
            <person name="Darby C."/>
            <person name="de Leon L."/>
            <person name="Drace K."/>
            <person name="Du Z."/>
            <person name="Givaudan A."/>
            <person name="Herbert Tran E.E."/>
            <person name="Jewell K.A."/>
            <person name="Knack J.J."/>
            <person name="Krasomil-Osterfeld K.C."/>
            <person name="Kukor R."/>
            <person name="Lanois A."/>
            <person name="Latreille P."/>
            <person name="Leimgruber N.K."/>
            <person name="Lipke C.M."/>
            <person name="Liu R."/>
            <person name="Lu X."/>
            <person name="Martens E.C."/>
            <person name="Marri P.R."/>
            <person name="Medigue C."/>
            <person name="Menard M.L."/>
            <person name="Miller N.M."/>
            <person name="Morales-Soto N."/>
            <person name="Norton S."/>
            <person name="Ogier J.C."/>
            <person name="Orchard S.S."/>
            <person name="Park D."/>
            <person name="Park Y."/>
            <person name="Qurollo B.A."/>
            <person name="Sugar D.R."/>
            <person name="Richards G.R."/>
            <person name="Rouy Z."/>
            <person name="Slominski B."/>
            <person name="Slominski K."/>
            <person name="Snyder H."/>
            <person name="Tjaden B.C."/>
            <person name="van der Hoeven R."/>
            <person name="Welch R.D."/>
            <person name="Wheeler C."/>
            <person name="Xiang B."/>
            <person name="Barbazuk B."/>
            <person name="Gaudriault S."/>
            <person name="Goodner B."/>
            <person name="Slater S.C."/>
            <person name="Forst S."/>
            <person name="Goldman B.S."/>
            <person name="Goodrich-Blair H."/>
        </authorList>
    </citation>
    <scope>NUCLEOTIDE SEQUENCE [LARGE SCALE GENOMIC DNA]</scope>
    <source>
        <strain evidence="2">SS-2004</strain>
    </source>
</reference>
<evidence type="ECO:0000313" key="3">
    <source>
        <dbReference type="Proteomes" id="UP000002045"/>
    </source>
</evidence>
<organism evidence="2 3">
    <name type="scientific">Xenorhabdus bovienii (strain SS-2004)</name>
    <name type="common">Xenorhabdus nematophila subsp. bovienii</name>
    <dbReference type="NCBI Taxonomy" id="406818"/>
    <lineage>
        <taxon>Bacteria</taxon>
        <taxon>Pseudomonadati</taxon>
        <taxon>Pseudomonadota</taxon>
        <taxon>Gammaproteobacteria</taxon>
        <taxon>Enterobacterales</taxon>
        <taxon>Morganellaceae</taxon>
        <taxon>Xenorhabdus</taxon>
    </lineage>
</organism>
<proteinExistence type="predicted"/>
<dbReference type="HOGENOM" id="CLU_3174835_0_0_6"/>
<dbReference type="EMBL" id="FN667741">
    <property type="protein sequence ID" value="CBJ82857.1"/>
    <property type="molecule type" value="Genomic_DNA"/>
</dbReference>
<feature type="region of interest" description="Disordered" evidence="1">
    <location>
        <begin position="1"/>
        <end position="49"/>
    </location>
</feature>
<name>D3V5C8_XENBS</name>
<protein>
    <submittedName>
        <fullName evidence="2">Uncharacterized protein</fullName>
    </submittedName>
</protein>
<accession>D3V5C8</accession>
<sequence>MKMGGLPSHSGHKIKLELQLDTGWANKDNRNHRKPHPSKHHGAPQFTAH</sequence>
<dbReference type="AlphaFoldDB" id="D3V5C8"/>
<dbReference type="Proteomes" id="UP000002045">
    <property type="component" value="Chromosome"/>
</dbReference>